<protein>
    <submittedName>
        <fullName evidence="2">11610_t:CDS:1</fullName>
    </submittedName>
</protein>
<keyword evidence="3" id="KW-1185">Reference proteome</keyword>
<proteinExistence type="predicted"/>
<feature type="compositionally biased region" description="Basic and acidic residues" evidence="1">
    <location>
        <begin position="18"/>
        <end position="32"/>
    </location>
</feature>
<dbReference type="Proteomes" id="UP000789706">
    <property type="component" value="Unassembled WGS sequence"/>
</dbReference>
<evidence type="ECO:0000313" key="2">
    <source>
        <dbReference type="EMBL" id="CAG8573390.1"/>
    </source>
</evidence>
<reference evidence="2" key="1">
    <citation type="submission" date="2021-06" db="EMBL/GenBank/DDBJ databases">
        <authorList>
            <person name="Kallberg Y."/>
            <person name="Tangrot J."/>
            <person name="Rosling A."/>
        </authorList>
    </citation>
    <scope>NUCLEOTIDE SEQUENCE</scope>
    <source>
        <strain evidence="2">AZ414A</strain>
    </source>
</reference>
<evidence type="ECO:0000313" key="3">
    <source>
        <dbReference type="Proteomes" id="UP000789706"/>
    </source>
</evidence>
<sequence>MFNEGIRMRIRSTSGPRPIHELNEGDNKIDDDKIEPFYNNNSRDDIADLSDNAKETFELDEDDNKIDDDIADPYSNVIKNKDIYRTMPYSRNDDITDLSRKYFLQPNAEDLKETSKLAF</sequence>
<accession>A0A9N9G2R8</accession>
<feature type="region of interest" description="Disordered" evidence="1">
    <location>
        <begin position="1"/>
        <end position="32"/>
    </location>
</feature>
<dbReference type="EMBL" id="CAJVPK010001144">
    <property type="protein sequence ID" value="CAG8573390.1"/>
    <property type="molecule type" value="Genomic_DNA"/>
</dbReference>
<name>A0A9N9G2R8_9GLOM</name>
<dbReference type="AlphaFoldDB" id="A0A9N9G2R8"/>
<evidence type="ECO:0000256" key="1">
    <source>
        <dbReference type="SAM" id="MobiDB-lite"/>
    </source>
</evidence>
<organism evidence="2 3">
    <name type="scientific">Diversispora eburnea</name>
    <dbReference type="NCBI Taxonomy" id="1213867"/>
    <lineage>
        <taxon>Eukaryota</taxon>
        <taxon>Fungi</taxon>
        <taxon>Fungi incertae sedis</taxon>
        <taxon>Mucoromycota</taxon>
        <taxon>Glomeromycotina</taxon>
        <taxon>Glomeromycetes</taxon>
        <taxon>Diversisporales</taxon>
        <taxon>Diversisporaceae</taxon>
        <taxon>Diversispora</taxon>
    </lineage>
</organism>
<comment type="caution">
    <text evidence="2">The sequence shown here is derived from an EMBL/GenBank/DDBJ whole genome shotgun (WGS) entry which is preliminary data.</text>
</comment>
<gene>
    <name evidence="2" type="ORF">DEBURN_LOCUS8199</name>
</gene>